<dbReference type="STRING" id="747725.A0A162RJ37"/>
<keyword evidence="6 8" id="KW-0418">Kinase</keyword>
<comment type="caution">
    <text evidence="9">The sequence shown here is derived from an EMBL/GenBank/DDBJ whole genome shotgun (WGS) entry which is preliminary data.</text>
</comment>
<keyword evidence="7 8" id="KW-0067">ATP-binding</keyword>
<organism evidence="9 10">
    <name type="scientific">Mucor lusitanicus CBS 277.49</name>
    <dbReference type="NCBI Taxonomy" id="747725"/>
    <lineage>
        <taxon>Eukaryota</taxon>
        <taxon>Fungi</taxon>
        <taxon>Fungi incertae sedis</taxon>
        <taxon>Mucoromycota</taxon>
        <taxon>Mucoromycotina</taxon>
        <taxon>Mucoromycetes</taxon>
        <taxon>Mucorales</taxon>
        <taxon>Mucorineae</taxon>
        <taxon>Mucoraceae</taxon>
        <taxon>Mucor</taxon>
    </lineage>
</organism>
<dbReference type="InterPro" id="IPR043001">
    <property type="entry name" value="IP5_2-K_N_lobe"/>
</dbReference>
<evidence type="ECO:0000256" key="5">
    <source>
        <dbReference type="ARBA" id="ARBA00022741"/>
    </source>
</evidence>
<evidence type="ECO:0000256" key="8">
    <source>
        <dbReference type="RuleBase" id="RU364126"/>
    </source>
</evidence>
<dbReference type="Gene3D" id="3.30.200.110">
    <property type="entry name" value="Inositol-pentakisphosphate 2-kinase, N-lobe"/>
    <property type="match status" value="1"/>
</dbReference>
<dbReference type="PANTHER" id="PTHR14456:SF2">
    <property type="entry name" value="INOSITOL-PENTAKISPHOSPHATE 2-KINASE"/>
    <property type="match status" value="1"/>
</dbReference>
<dbReference type="Proteomes" id="UP000077051">
    <property type="component" value="Unassembled WGS sequence"/>
</dbReference>
<dbReference type="VEuPathDB" id="FungiDB:MUCCIDRAFT_107007"/>
<comment type="catalytic activity">
    <reaction evidence="1 8">
        <text>1D-myo-inositol 1,3,4,5,6-pentakisphosphate + ATP = 1D-myo-inositol hexakisphosphate + ADP + H(+)</text>
        <dbReference type="Rhea" id="RHEA:20313"/>
        <dbReference type="ChEBI" id="CHEBI:15378"/>
        <dbReference type="ChEBI" id="CHEBI:30616"/>
        <dbReference type="ChEBI" id="CHEBI:57733"/>
        <dbReference type="ChEBI" id="CHEBI:58130"/>
        <dbReference type="ChEBI" id="CHEBI:456216"/>
        <dbReference type="EC" id="2.7.1.158"/>
    </reaction>
</comment>
<dbReference type="OrthoDB" id="272370at2759"/>
<dbReference type="GO" id="GO:0005524">
    <property type="term" value="F:ATP binding"/>
    <property type="evidence" value="ECO:0007669"/>
    <property type="project" value="UniProtKB-KW"/>
</dbReference>
<evidence type="ECO:0000256" key="7">
    <source>
        <dbReference type="ARBA" id="ARBA00022840"/>
    </source>
</evidence>
<keyword evidence="10" id="KW-1185">Reference proteome</keyword>
<evidence type="ECO:0000256" key="6">
    <source>
        <dbReference type="ARBA" id="ARBA00022777"/>
    </source>
</evidence>
<comment type="domain">
    <text evidence="8">The EXKPK motif is conserved in inositol-pentakisphosphate 2-kinases of both family 1 and 2.</text>
</comment>
<dbReference type="GO" id="GO:0032958">
    <property type="term" value="P:inositol phosphate biosynthetic process"/>
    <property type="evidence" value="ECO:0007669"/>
    <property type="project" value="TreeGrafter"/>
</dbReference>
<protein>
    <recommendedName>
        <fullName evidence="3 8">Inositol-pentakisphosphate 2-kinase</fullName>
        <ecNumber evidence="2 8">2.7.1.158</ecNumber>
    </recommendedName>
</protein>
<accession>A0A162RJ37</accession>
<dbReference type="EC" id="2.7.1.158" evidence="2 8"/>
<dbReference type="Pfam" id="PF06090">
    <property type="entry name" value="Ins_P5_2-kin"/>
    <property type="match status" value="1"/>
</dbReference>
<comment type="function">
    <text evidence="8">Phosphorylates Ins(1,3,4,5,6)P5 at position 2 to form Ins(1,2,3,4,5,6)P6 (InsP6 or phytate).</text>
</comment>
<keyword evidence="5 8" id="KW-0547">Nucleotide-binding</keyword>
<evidence type="ECO:0000256" key="2">
    <source>
        <dbReference type="ARBA" id="ARBA00012023"/>
    </source>
</evidence>
<dbReference type="AlphaFoldDB" id="A0A162RJ37"/>
<dbReference type="PANTHER" id="PTHR14456">
    <property type="entry name" value="INOSITOL POLYPHOSPHATE KINASE 1"/>
    <property type="match status" value="1"/>
</dbReference>
<name>A0A162RJ37_MUCCL</name>
<evidence type="ECO:0000256" key="3">
    <source>
        <dbReference type="ARBA" id="ARBA00014846"/>
    </source>
</evidence>
<dbReference type="GO" id="GO:0005634">
    <property type="term" value="C:nucleus"/>
    <property type="evidence" value="ECO:0007669"/>
    <property type="project" value="TreeGrafter"/>
</dbReference>
<reference evidence="9 10" key="1">
    <citation type="submission" date="2015-06" db="EMBL/GenBank/DDBJ databases">
        <title>Expansion of signal transduction pathways in fungi by whole-genome duplication.</title>
        <authorList>
            <consortium name="DOE Joint Genome Institute"/>
            <person name="Corrochano L.M."/>
            <person name="Kuo A."/>
            <person name="Marcet-Houben M."/>
            <person name="Polaino S."/>
            <person name="Salamov A."/>
            <person name="Villalobos J.M."/>
            <person name="Alvarez M.I."/>
            <person name="Avalos J."/>
            <person name="Benito E.P."/>
            <person name="Benoit I."/>
            <person name="Burger G."/>
            <person name="Camino L.P."/>
            <person name="Canovas D."/>
            <person name="Cerda-Olmedo E."/>
            <person name="Cheng J.-F."/>
            <person name="Dominguez A."/>
            <person name="Elias M."/>
            <person name="Eslava A.P."/>
            <person name="Glaser F."/>
            <person name="Grimwood J."/>
            <person name="Gutierrez G."/>
            <person name="Heitman J."/>
            <person name="Henrissat B."/>
            <person name="Iturriaga E.A."/>
            <person name="Lang B.F."/>
            <person name="Lavin J.L."/>
            <person name="Lee S."/>
            <person name="Li W."/>
            <person name="Lindquist E."/>
            <person name="Lopez-Garcia S."/>
            <person name="Luque E.M."/>
            <person name="Marcos A.T."/>
            <person name="Martin J."/>
            <person name="Mccluskey K."/>
            <person name="Medina H.R."/>
            <person name="Miralles-Duran A."/>
            <person name="Miyazaki A."/>
            <person name="Munoz-Torres E."/>
            <person name="Oguiza J.A."/>
            <person name="Ohm R."/>
            <person name="Olmedo M."/>
            <person name="Orejas M."/>
            <person name="Ortiz-Castellanos L."/>
            <person name="Pisabarro A.G."/>
            <person name="Rodriguez-Romero J."/>
            <person name="Ruiz-Herrera J."/>
            <person name="Ruiz-Vazquez R."/>
            <person name="Sanz C."/>
            <person name="Schackwitz W."/>
            <person name="Schmutz J."/>
            <person name="Shahriari M."/>
            <person name="Shelest E."/>
            <person name="Silva-Franco F."/>
            <person name="Soanes D."/>
            <person name="Syed K."/>
            <person name="Tagua V.G."/>
            <person name="Talbot N.J."/>
            <person name="Thon M."/>
            <person name="De Vries R.P."/>
            <person name="Wiebenga A."/>
            <person name="Yadav J.S."/>
            <person name="Braun E.L."/>
            <person name="Baker S."/>
            <person name="Garre V."/>
            <person name="Horwitz B."/>
            <person name="Torres-Martinez S."/>
            <person name="Idnurm A."/>
            <person name="Herrera-Estrella A."/>
            <person name="Gabaldon T."/>
            <person name="Grigoriev I.V."/>
        </authorList>
    </citation>
    <scope>NUCLEOTIDE SEQUENCE [LARGE SCALE GENOMIC DNA]</scope>
    <source>
        <strain evidence="9 10">CBS 277.49</strain>
    </source>
</reference>
<dbReference type="EMBL" id="AMYB01000002">
    <property type="protein sequence ID" value="OAD06429.1"/>
    <property type="molecule type" value="Genomic_DNA"/>
</dbReference>
<dbReference type="GO" id="GO:0035299">
    <property type="term" value="F:inositol-1,3,4,5,6-pentakisphosphate 2-kinase activity"/>
    <property type="evidence" value="ECO:0007669"/>
    <property type="project" value="UniProtKB-EC"/>
</dbReference>
<evidence type="ECO:0000313" key="9">
    <source>
        <dbReference type="EMBL" id="OAD06429.1"/>
    </source>
</evidence>
<gene>
    <name evidence="9" type="ORF">MUCCIDRAFT_107007</name>
</gene>
<evidence type="ECO:0000313" key="10">
    <source>
        <dbReference type="Proteomes" id="UP000077051"/>
    </source>
</evidence>
<sequence length="399" mass="45619">MTTPPPPLSKACQANDWTYVGEGNQNLVVRYVGSDKAFLRKVLRVVKSNEKNRHVDEQTLLSQKEFVDRVVRPLLGEEYVLDLQPIATSRSFLTQLATNVESVRPSSRLATKIITDAPLCFLMTDLTQIWPGEPTLTFELKPKWGFKPSCDTVTEIKLLYCRFCMHSHFRNTQLNGYCPMDLYSESSELIDKALDVLLRTSPQEKTLKVSINGYDTSLFEADPDAEYKALLDIASHQSLLPEILKTILIQDPILLILKTLQADLDSLDVENILPLYQQQRDRIEVDIDTFAKVVDNYKRRTLHPHTPTTNIQRVLEFVLSMTFKDCSIMINVTPATKETPGHKSITISNGLTFQYDVKVIDTDLKKLDKIPYWYELDQNIVNYAIETEFSRATTCFSNK</sequence>
<dbReference type="InterPro" id="IPR009286">
    <property type="entry name" value="Ins_P5_2-kin"/>
</dbReference>
<proteinExistence type="predicted"/>
<evidence type="ECO:0000256" key="1">
    <source>
        <dbReference type="ARBA" id="ARBA00001774"/>
    </source>
</evidence>
<evidence type="ECO:0000256" key="4">
    <source>
        <dbReference type="ARBA" id="ARBA00022679"/>
    </source>
</evidence>
<keyword evidence="4 8" id="KW-0808">Transferase</keyword>